<sequence>MYRRLYYWSLLLLGVTLFGITRIWSIKPRKNIEELLYENLGNAKEKKCKTSKESAMNSKLGITPSMIQPGSPQPVEIDPYA</sequence>
<dbReference type="Proteomes" id="UP000095286">
    <property type="component" value="Unplaced"/>
</dbReference>
<name>A0AC35TX70_9BILA</name>
<dbReference type="WBParaSite" id="RSKR_0000564900.1">
    <property type="protein sequence ID" value="RSKR_0000564900.1"/>
    <property type="gene ID" value="RSKR_0000564900"/>
</dbReference>
<protein>
    <submittedName>
        <fullName evidence="2">DUF4094 domain-containing protein</fullName>
    </submittedName>
</protein>
<proteinExistence type="predicted"/>
<accession>A0AC35TX70</accession>
<evidence type="ECO:0000313" key="2">
    <source>
        <dbReference type="WBParaSite" id="RSKR_0000564900.1"/>
    </source>
</evidence>
<organism evidence="1 2">
    <name type="scientific">Rhabditophanes sp. KR3021</name>
    <dbReference type="NCBI Taxonomy" id="114890"/>
    <lineage>
        <taxon>Eukaryota</taxon>
        <taxon>Metazoa</taxon>
        <taxon>Ecdysozoa</taxon>
        <taxon>Nematoda</taxon>
        <taxon>Chromadorea</taxon>
        <taxon>Rhabditida</taxon>
        <taxon>Tylenchina</taxon>
        <taxon>Panagrolaimomorpha</taxon>
        <taxon>Strongyloidoidea</taxon>
        <taxon>Alloionematidae</taxon>
        <taxon>Rhabditophanes</taxon>
    </lineage>
</organism>
<evidence type="ECO:0000313" key="1">
    <source>
        <dbReference type="Proteomes" id="UP000095286"/>
    </source>
</evidence>
<reference evidence="2" key="1">
    <citation type="submission" date="2016-11" db="UniProtKB">
        <authorList>
            <consortium name="WormBaseParasite"/>
        </authorList>
    </citation>
    <scope>IDENTIFICATION</scope>
    <source>
        <strain evidence="2">KR3021</strain>
    </source>
</reference>